<feature type="domain" description="Carrier" evidence="5">
    <location>
        <begin position="947"/>
        <end position="1022"/>
    </location>
</feature>
<dbReference type="InterPro" id="IPR020845">
    <property type="entry name" value="AMP-binding_CS"/>
</dbReference>
<dbReference type="Pfam" id="PF00668">
    <property type="entry name" value="Condensation"/>
    <property type="match status" value="1"/>
</dbReference>
<dbReference type="Gene3D" id="3.30.559.30">
    <property type="entry name" value="Nonribosomal peptide synthetase, condensation domain"/>
    <property type="match status" value="1"/>
</dbReference>
<dbReference type="GO" id="GO:0031177">
    <property type="term" value="F:phosphopantetheine binding"/>
    <property type="evidence" value="ECO:0007669"/>
    <property type="project" value="InterPro"/>
</dbReference>
<proteinExistence type="inferred from homology"/>
<dbReference type="InterPro" id="IPR029058">
    <property type="entry name" value="AB_hydrolase_fold"/>
</dbReference>
<keyword evidence="4" id="KW-0597">Phosphoprotein</keyword>
<evidence type="ECO:0000259" key="5">
    <source>
        <dbReference type="PROSITE" id="PS50075"/>
    </source>
</evidence>
<dbReference type="PANTHER" id="PTHR45527:SF1">
    <property type="entry name" value="FATTY ACID SYNTHASE"/>
    <property type="match status" value="1"/>
</dbReference>
<dbReference type="FunFam" id="1.10.1200.10:FF:000005">
    <property type="entry name" value="Nonribosomal peptide synthetase 1"/>
    <property type="match status" value="1"/>
</dbReference>
<gene>
    <name evidence="6" type="ORF">K8U84_03625</name>
</gene>
<dbReference type="Proteomes" id="UP000700248">
    <property type="component" value="Unassembled WGS sequence"/>
</dbReference>
<dbReference type="NCBIfam" id="TIGR01733">
    <property type="entry name" value="AA-adenyl-dom"/>
    <property type="match status" value="1"/>
</dbReference>
<dbReference type="InterPro" id="IPR001242">
    <property type="entry name" value="Condensation_dom"/>
</dbReference>
<dbReference type="GO" id="GO:0047527">
    <property type="term" value="F:2,3-dihydroxybenzoate-serine ligase activity"/>
    <property type="evidence" value="ECO:0007669"/>
    <property type="project" value="TreeGrafter"/>
</dbReference>
<dbReference type="InterPro" id="IPR045851">
    <property type="entry name" value="AMP-bd_C_sf"/>
</dbReference>
<dbReference type="InterPro" id="IPR020806">
    <property type="entry name" value="PKS_PP-bd"/>
</dbReference>
<evidence type="ECO:0000313" key="6">
    <source>
        <dbReference type="EMBL" id="HJH23624.1"/>
    </source>
</evidence>
<dbReference type="CDD" id="cd17646">
    <property type="entry name" value="A_NRPS_AB3403-like"/>
    <property type="match status" value="1"/>
</dbReference>
<dbReference type="SUPFAM" id="SSF52777">
    <property type="entry name" value="CoA-dependent acyltransferases"/>
    <property type="match status" value="2"/>
</dbReference>
<dbReference type="SUPFAM" id="SSF56801">
    <property type="entry name" value="Acetyl-CoA synthetase-like"/>
    <property type="match status" value="1"/>
</dbReference>
<evidence type="ECO:0000256" key="4">
    <source>
        <dbReference type="ARBA" id="ARBA00022553"/>
    </source>
</evidence>
<dbReference type="InterPro" id="IPR000873">
    <property type="entry name" value="AMP-dep_synth/lig_dom"/>
</dbReference>
<dbReference type="Gene3D" id="3.40.50.1820">
    <property type="entry name" value="alpha/beta hydrolase"/>
    <property type="match status" value="1"/>
</dbReference>
<dbReference type="InterPro" id="IPR023213">
    <property type="entry name" value="CAT-like_dom_sf"/>
</dbReference>
<dbReference type="SMART" id="SM00823">
    <property type="entry name" value="PKS_PP"/>
    <property type="match status" value="1"/>
</dbReference>
<dbReference type="FunFam" id="3.30.300.30:FF:000010">
    <property type="entry name" value="Enterobactin synthetase component F"/>
    <property type="match status" value="1"/>
</dbReference>
<protein>
    <submittedName>
        <fullName evidence="6">Amino acid adenylation domain-containing protein</fullName>
    </submittedName>
</protein>
<dbReference type="InterPro" id="IPR010071">
    <property type="entry name" value="AA_adenyl_dom"/>
</dbReference>
<dbReference type="InterPro" id="IPR001031">
    <property type="entry name" value="Thioesterase"/>
</dbReference>
<evidence type="ECO:0000256" key="3">
    <source>
        <dbReference type="ARBA" id="ARBA00022450"/>
    </source>
</evidence>
<dbReference type="FunFam" id="3.40.50.12780:FF:000012">
    <property type="entry name" value="Non-ribosomal peptide synthetase"/>
    <property type="match status" value="1"/>
</dbReference>
<comment type="similarity">
    <text evidence="2">Belongs to the ATP-dependent AMP-binding enzyme family.</text>
</comment>
<name>A0A9D2VFJ2_9BURK</name>
<accession>A0A9D2VFJ2</accession>
<comment type="caution">
    <text evidence="6">The sequence shown here is derived from an EMBL/GenBank/DDBJ whole genome shotgun (WGS) entry which is preliminary data.</text>
</comment>
<sequence length="1301" mass="144405">MSTHAALYDLSSAQQGLWFAQNVDPTNPIFNTAHYTELRHALNVPLFIEAVDTVLAQADVLTLRLEDQAGHTQQRFDVPTPRVERITHLRSKEAVLQHLRSDQQTPVDLYQDPCARFILYELHPEHFIFYSRIHHLAADGYAMNLLEARCIQHYLARCRGLTPPQALGAIEATLAEDQAYLHSPKHNKDRAFWLEKLSTYDEVLSLSPTTALTDHRFLYAQQHVNPAFSTALLEFAARHDCSWADVLTLLTAAYIARHTGQYDSVFGVPYMGRLGQRSALTIATVMNVAPLPLCIQEHLPVHEFIQQGAKALMLTRRHGRYRSEQLRRDLGLLHGMRRLHGPLINILPFDTPYAGTGLEASSHVVCAGPVEDINFSFRSDTQAHGMRLEIEANPTLYQLDQIQAHIPRLLHFITHALRAERLADVPTVTAAEHELVVKGFNQTAHPVPATTLSHLCAQTAQQYATLPAISDDTQHLSYTDYQSRVESLAVQLHAAGVRRGDCVAVALERRVDMVLALHAILRAGAAYLPLDGTQPTARLRRVVQQAQPRLILSDAHFPAIHTLSVPHYELNQLPEPLLQPAELAYPSPDDRAYLLFTSGSTGEPKGVVISHQAIVNRLMWMRDFYAITPLTRFIQKTPYTFDVSVWELFLPFISGAQLYVAPPESHKDPQGLAQLIQTQQIEVIHFVPSMLDAFLADATSQGLTIPLVFCSGEALSASLRDRFYTHIQGELHNLYGPTEAAVDVSYWHAARNDHSHPVPIGYPVWNTALYVLDTQLRPLPVGVAGDLYLGGVQLAEGYLNRPDLTEASFLANPFASGRMYKTGDKARWRADGAVEYLGRADFQVKLRGLRIELGEIEQVLTLHPQVQQAVALVREDQPGQQQLVAYVLSPNPHLAIEPLFAQCRDNLPDYMVPNAISVLSEFPLNSSGKLDRKALPAPQRSHAMGTLPHTALERQVAMLFSQTLQLSTPVYSEDNFFSLGGHSLLAARMVAHLRDQGYELNLGAIFAYPTVSQLAQYLENQSAHVAGPSAGFERLLLLHQGRAHTPALFCIHPAGGLSWCYGALARSDLDQRSVYGLQSSTFHNETLEPTTVEAMAYAYADAIQSAQPQGPYHLLGWSVGGILAHAIAVELQHRQAEVGVVCLVDAYPSAAWRAQPVPEANAIYKALLHIAGYDPNELPDVELERQSVIDFLRQQNHPLGALADTQLNGVFNAVAINNQAVRDHNEAVFNGPLLYIHAGLDHKETNLSPHMWQPWAHTLTVHSFPFLHAHLTSPEATALWAPVLRAALTAVEQQPVITVDL</sequence>
<dbReference type="Pfam" id="PF00550">
    <property type="entry name" value="PP-binding"/>
    <property type="match status" value="1"/>
</dbReference>
<dbReference type="Pfam" id="PF00501">
    <property type="entry name" value="AMP-binding"/>
    <property type="match status" value="1"/>
</dbReference>
<organism evidence="6 7">
    <name type="scientific">Paenalcaligenes hominis</name>
    <dbReference type="NCBI Taxonomy" id="643674"/>
    <lineage>
        <taxon>Bacteria</taxon>
        <taxon>Pseudomonadati</taxon>
        <taxon>Pseudomonadota</taxon>
        <taxon>Betaproteobacteria</taxon>
        <taxon>Burkholderiales</taxon>
        <taxon>Alcaligenaceae</taxon>
        <taxon>Paenalcaligenes</taxon>
    </lineage>
</organism>
<dbReference type="GO" id="GO:0009239">
    <property type="term" value="P:enterobactin biosynthetic process"/>
    <property type="evidence" value="ECO:0007669"/>
    <property type="project" value="TreeGrafter"/>
</dbReference>
<dbReference type="InterPro" id="IPR042099">
    <property type="entry name" value="ANL_N_sf"/>
</dbReference>
<dbReference type="PROSITE" id="PS00455">
    <property type="entry name" value="AMP_BINDING"/>
    <property type="match status" value="1"/>
</dbReference>
<dbReference type="PROSITE" id="PS00012">
    <property type="entry name" value="PHOSPHOPANTETHEINE"/>
    <property type="match status" value="1"/>
</dbReference>
<dbReference type="Gene3D" id="3.30.559.10">
    <property type="entry name" value="Chloramphenicol acetyltransferase-like domain"/>
    <property type="match status" value="1"/>
</dbReference>
<dbReference type="Gene3D" id="3.40.50.12780">
    <property type="entry name" value="N-terminal domain of ligase-like"/>
    <property type="match status" value="1"/>
</dbReference>
<dbReference type="Pfam" id="PF13193">
    <property type="entry name" value="AMP-binding_C"/>
    <property type="match status" value="1"/>
</dbReference>
<dbReference type="Pfam" id="PF00975">
    <property type="entry name" value="Thioesterase"/>
    <property type="match status" value="1"/>
</dbReference>
<dbReference type="InterPro" id="IPR036736">
    <property type="entry name" value="ACP-like_sf"/>
</dbReference>
<comment type="cofactor">
    <cofactor evidence="1">
        <name>pantetheine 4'-phosphate</name>
        <dbReference type="ChEBI" id="CHEBI:47942"/>
    </cofactor>
</comment>
<dbReference type="RefSeq" id="WP_276830310.1">
    <property type="nucleotide sequence ID" value="NZ_DYTQ01000046.1"/>
</dbReference>
<reference evidence="6" key="2">
    <citation type="submission" date="2021-09" db="EMBL/GenBank/DDBJ databases">
        <authorList>
            <person name="Gilroy R."/>
        </authorList>
    </citation>
    <scope>NUCLEOTIDE SEQUENCE</scope>
    <source>
        <strain evidence="6">CHK175-13533</strain>
    </source>
</reference>
<dbReference type="Gene3D" id="3.30.300.30">
    <property type="match status" value="1"/>
</dbReference>
<dbReference type="GO" id="GO:0005829">
    <property type="term" value="C:cytosol"/>
    <property type="evidence" value="ECO:0007669"/>
    <property type="project" value="TreeGrafter"/>
</dbReference>
<dbReference type="GO" id="GO:0043041">
    <property type="term" value="P:amino acid activation for nonribosomal peptide biosynthetic process"/>
    <property type="evidence" value="ECO:0007669"/>
    <property type="project" value="TreeGrafter"/>
</dbReference>
<dbReference type="EMBL" id="DYTQ01000046">
    <property type="protein sequence ID" value="HJH23624.1"/>
    <property type="molecule type" value="Genomic_DNA"/>
</dbReference>
<dbReference type="InterPro" id="IPR025110">
    <property type="entry name" value="AMP-bd_C"/>
</dbReference>
<dbReference type="InterPro" id="IPR009081">
    <property type="entry name" value="PP-bd_ACP"/>
</dbReference>
<dbReference type="PROSITE" id="PS50075">
    <property type="entry name" value="CARRIER"/>
    <property type="match status" value="1"/>
</dbReference>
<reference evidence="6" key="1">
    <citation type="journal article" date="2021" name="PeerJ">
        <title>Extensive microbial diversity within the chicken gut microbiome revealed by metagenomics and culture.</title>
        <authorList>
            <person name="Gilroy R."/>
            <person name="Ravi A."/>
            <person name="Getino M."/>
            <person name="Pursley I."/>
            <person name="Horton D.L."/>
            <person name="Alikhan N.F."/>
            <person name="Baker D."/>
            <person name="Gharbi K."/>
            <person name="Hall N."/>
            <person name="Watson M."/>
            <person name="Adriaenssens E.M."/>
            <person name="Foster-Nyarko E."/>
            <person name="Jarju S."/>
            <person name="Secka A."/>
            <person name="Antonio M."/>
            <person name="Oren A."/>
            <person name="Chaudhuri R.R."/>
            <person name="La Ragione R."/>
            <person name="Hildebrand F."/>
            <person name="Pallen M.J."/>
        </authorList>
    </citation>
    <scope>NUCLEOTIDE SEQUENCE</scope>
    <source>
        <strain evidence="6">CHK175-13533</strain>
    </source>
</reference>
<dbReference type="SUPFAM" id="SSF47336">
    <property type="entry name" value="ACP-like"/>
    <property type="match status" value="1"/>
</dbReference>
<evidence type="ECO:0000313" key="7">
    <source>
        <dbReference type="Proteomes" id="UP000700248"/>
    </source>
</evidence>
<evidence type="ECO:0000256" key="2">
    <source>
        <dbReference type="ARBA" id="ARBA00006432"/>
    </source>
</evidence>
<dbReference type="InterPro" id="IPR006162">
    <property type="entry name" value="Ppantetheine_attach_site"/>
</dbReference>
<dbReference type="GO" id="GO:0009366">
    <property type="term" value="C:enterobactin synthetase complex"/>
    <property type="evidence" value="ECO:0007669"/>
    <property type="project" value="TreeGrafter"/>
</dbReference>
<dbReference type="PANTHER" id="PTHR45527">
    <property type="entry name" value="NONRIBOSOMAL PEPTIDE SYNTHETASE"/>
    <property type="match status" value="1"/>
</dbReference>
<keyword evidence="3" id="KW-0596">Phosphopantetheine</keyword>
<dbReference type="SUPFAM" id="SSF53474">
    <property type="entry name" value="alpha/beta-Hydrolases"/>
    <property type="match status" value="1"/>
</dbReference>
<evidence type="ECO:0000256" key="1">
    <source>
        <dbReference type="ARBA" id="ARBA00001957"/>
    </source>
</evidence>